<dbReference type="CDD" id="cd06261">
    <property type="entry name" value="TM_PBP2"/>
    <property type="match status" value="1"/>
</dbReference>
<dbReference type="PANTHER" id="PTHR43744:SF2">
    <property type="entry name" value="ARABINOOLIGOSACCHARIDES TRANSPORT SYSTEM PERMEASE PROTEIN ARAQ"/>
    <property type="match status" value="1"/>
</dbReference>
<dbReference type="PROSITE" id="PS50928">
    <property type="entry name" value="ABC_TM1"/>
    <property type="match status" value="1"/>
</dbReference>
<reference evidence="9" key="1">
    <citation type="journal article" date="2015" name="PeerJ">
        <title>First genomic representation of candidate bacterial phylum KSB3 points to enhanced environmental sensing as a trigger of wastewater bulking.</title>
        <authorList>
            <person name="Sekiguchi Y."/>
            <person name="Ohashi A."/>
            <person name="Parks D.H."/>
            <person name="Yamauchi T."/>
            <person name="Tyson G.W."/>
            <person name="Hugenholtz P."/>
        </authorList>
    </citation>
    <scope>NUCLEOTIDE SEQUENCE [LARGE SCALE GENOMIC DNA]</scope>
</reference>
<accession>A0A081BS76</accession>
<evidence type="ECO:0000256" key="2">
    <source>
        <dbReference type="ARBA" id="ARBA00022448"/>
    </source>
</evidence>
<dbReference type="HOGENOM" id="CLU_016047_1_1_0"/>
<feature type="transmembrane region" description="Helical" evidence="7">
    <location>
        <begin position="114"/>
        <end position="135"/>
    </location>
</feature>
<dbReference type="SUPFAM" id="SSF161098">
    <property type="entry name" value="MetI-like"/>
    <property type="match status" value="1"/>
</dbReference>
<keyword evidence="2 7" id="KW-0813">Transport</keyword>
<dbReference type="Gene3D" id="1.10.3720.10">
    <property type="entry name" value="MetI-like"/>
    <property type="match status" value="1"/>
</dbReference>
<evidence type="ECO:0000256" key="3">
    <source>
        <dbReference type="ARBA" id="ARBA00022475"/>
    </source>
</evidence>
<dbReference type="GO" id="GO:0005886">
    <property type="term" value="C:plasma membrane"/>
    <property type="evidence" value="ECO:0007669"/>
    <property type="project" value="UniProtKB-SubCell"/>
</dbReference>
<dbReference type="PANTHER" id="PTHR43744">
    <property type="entry name" value="ABC TRANSPORTER PERMEASE PROTEIN MG189-RELATED-RELATED"/>
    <property type="match status" value="1"/>
</dbReference>
<sequence>MALSMKHSQKLQKTGLFLFFLVIAGLAIFPFYCLMLASFKPTTELLRAGLNVKYQSELMTIINYKFLFSADGHRYLLWYRNSLVVTLLQTVGALFFASFVGYGLAIYKFRGRDLLFGLVLFTMMVPIEILLLPLYKLMILFKLINTYWGVLLPFIVPPFAIFFFRQYALGMPKDLLDAARIDGCTELGSYFRVMLPLMMPAFGAMAILQALFSWNNLLWPLIVLRTPEMFTLPMGMASLLTPYGNNYMILMSGAVLAVLPLLIIFLLFQKTFIAGLTIGAVKG</sequence>
<keyword evidence="3" id="KW-1003">Cell membrane</keyword>
<dbReference type="InterPro" id="IPR035906">
    <property type="entry name" value="MetI-like_sf"/>
</dbReference>
<dbReference type="InterPro" id="IPR000515">
    <property type="entry name" value="MetI-like"/>
</dbReference>
<feature type="transmembrane region" description="Helical" evidence="7">
    <location>
        <begin position="16"/>
        <end position="37"/>
    </location>
</feature>
<feature type="transmembrane region" description="Helical" evidence="7">
    <location>
        <begin position="147"/>
        <end position="168"/>
    </location>
</feature>
<dbReference type="STRING" id="1499966.U14_05536"/>
<name>A0A081BS76_9BACT</name>
<organism evidence="9">
    <name type="scientific">Candidatus Moduliflexus flocculans</name>
    <dbReference type="NCBI Taxonomy" id="1499966"/>
    <lineage>
        <taxon>Bacteria</taxon>
        <taxon>Candidatus Moduliflexota</taxon>
        <taxon>Candidatus Moduliflexia</taxon>
        <taxon>Candidatus Moduliflexales</taxon>
        <taxon>Candidatus Moduliflexaceae</taxon>
    </lineage>
</organism>
<gene>
    <name evidence="9" type="ORF">U14_05536</name>
</gene>
<evidence type="ECO:0000256" key="4">
    <source>
        <dbReference type="ARBA" id="ARBA00022692"/>
    </source>
</evidence>
<evidence type="ECO:0000256" key="1">
    <source>
        <dbReference type="ARBA" id="ARBA00004651"/>
    </source>
</evidence>
<dbReference type="Pfam" id="PF00528">
    <property type="entry name" value="BPD_transp_1"/>
    <property type="match status" value="1"/>
</dbReference>
<comment type="subcellular location">
    <subcellularLocation>
        <location evidence="1 7">Cell membrane</location>
        <topology evidence="1 7">Multi-pass membrane protein</topology>
    </subcellularLocation>
</comment>
<keyword evidence="5 7" id="KW-1133">Transmembrane helix</keyword>
<evidence type="ECO:0000313" key="9">
    <source>
        <dbReference type="EMBL" id="GAK54257.1"/>
    </source>
</evidence>
<feature type="transmembrane region" description="Helical" evidence="7">
    <location>
        <begin position="83"/>
        <end position="107"/>
    </location>
</feature>
<comment type="similarity">
    <text evidence="7">Belongs to the binding-protein-dependent transport system permease family.</text>
</comment>
<evidence type="ECO:0000313" key="10">
    <source>
        <dbReference type="Proteomes" id="UP000030700"/>
    </source>
</evidence>
<protein>
    <submittedName>
        <fullName evidence="9">L-arabinose transport system, permease</fullName>
    </submittedName>
</protein>
<dbReference type="GO" id="GO:0055085">
    <property type="term" value="P:transmembrane transport"/>
    <property type="evidence" value="ECO:0007669"/>
    <property type="project" value="InterPro"/>
</dbReference>
<evidence type="ECO:0000256" key="6">
    <source>
        <dbReference type="ARBA" id="ARBA00023136"/>
    </source>
</evidence>
<proteinExistence type="inferred from homology"/>
<feature type="transmembrane region" description="Helical" evidence="7">
    <location>
        <begin position="189"/>
        <end position="212"/>
    </location>
</feature>
<evidence type="ECO:0000256" key="7">
    <source>
        <dbReference type="RuleBase" id="RU363032"/>
    </source>
</evidence>
<dbReference type="AlphaFoldDB" id="A0A081BS76"/>
<dbReference type="Proteomes" id="UP000030700">
    <property type="component" value="Unassembled WGS sequence"/>
</dbReference>
<evidence type="ECO:0000259" key="8">
    <source>
        <dbReference type="PROSITE" id="PS50928"/>
    </source>
</evidence>
<keyword evidence="4 7" id="KW-0812">Transmembrane</keyword>
<feature type="transmembrane region" description="Helical" evidence="7">
    <location>
        <begin position="247"/>
        <end position="268"/>
    </location>
</feature>
<dbReference type="EMBL" id="DF820461">
    <property type="protein sequence ID" value="GAK54257.1"/>
    <property type="molecule type" value="Genomic_DNA"/>
</dbReference>
<feature type="domain" description="ABC transmembrane type-1" evidence="8">
    <location>
        <begin position="79"/>
        <end position="268"/>
    </location>
</feature>
<keyword evidence="10" id="KW-1185">Reference proteome</keyword>
<evidence type="ECO:0000256" key="5">
    <source>
        <dbReference type="ARBA" id="ARBA00022989"/>
    </source>
</evidence>
<keyword evidence="6 7" id="KW-0472">Membrane</keyword>